<evidence type="ECO:0000256" key="1">
    <source>
        <dbReference type="ARBA" id="ARBA00001946"/>
    </source>
</evidence>
<feature type="transmembrane region" description="Helical" evidence="19">
    <location>
        <begin position="283"/>
        <end position="302"/>
    </location>
</feature>
<proteinExistence type="inferred from homology"/>
<dbReference type="InterPro" id="IPR023299">
    <property type="entry name" value="ATPase_P-typ_cyto_dom_N"/>
</dbReference>
<dbReference type="NCBIfam" id="TIGR01652">
    <property type="entry name" value="ATPase-Plipid"/>
    <property type="match status" value="1"/>
</dbReference>
<evidence type="ECO:0000259" key="21">
    <source>
        <dbReference type="Pfam" id="PF16212"/>
    </source>
</evidence>
<dbReference type="SUPFAM" id="SSF81665">
    <property type="entry name" value="Calcium ATPase, transmembrane domain M"/>
    <property type="match status" value="1"/>
</dbReference>
<dbReference type="PANTHER" id="PTHR24092:SF50">
    <property type="entry name" value="PHOSPHOLIPID-TRANSPORTING ATPASE IIB-RELATED"/>
    <property type="match status" value="1"/>
</dbReference>
<dbReference type="SFLD" id="SFLDG00002">
    <property type="entry name" value="C1.7:_P-type_atpase_like"/>
    <property type="match status" value="1"/>
</dbReference>
<dbReference type="GO" id="GO:0005886">
    <property type="term" value="C:plasma membrane"/>
    <property type="evidence" value="ECO:0007669"/>
    <property type="project" value="TreeGrafter"/>
</dbReference>
<feature type="binding site" evidence="17">
    <location>
        <position position="512"/>
    </location>
    <ligand>
        <name>ATP</name>
        <dbReference type="ChEBI" id="CHEBI:30616"/>
    </ligand>
</feature>
<reference evidence="22" key="2">
    <citation type="submission" date="2025-09" db="UniProtKB">
        <authorList>
            <consortium name="Ensembl"/>
        </authorList>
    </citation>
    <scope>IDENTIFICATION</scope>
</reference>
<feature type="binding site" evidence="17">
    <location>
        <position position="541"/>
    </location>
    <ligand>
        <name>ATP</name>
        <dbReference type="ChEBI" id="CHEBI:30616"/>
    </ligand>
</feature>
<feature type="binding site" evidence="17">
    <location>
        <position position="709"/>
    </location>
    <ligand>
        <name>ATP</name>
        <dbReference type="ChEBI" id="CHEBI:30616"/>
    </ligand>
</feature>
<reference evidence="22" key="1">
    <citation type="submission" date="2025-08" db="UniProtKB">
        <authorList>
            <consortium name="Ensembl"/>
        </authorList>
    </citation>
    <scope>IDENTIFICATION</scope>
</reference>
<dbReference type="GO" id="GO:0005768">
    <property type="term" value="C:endosome"/>
    <property type="evidence" value="ECO:0007669"/>
    <property type="project" value="TreeGrafter"/>
</dbReference>
<dbReference type="NCBIfam" id="TIGR01494">
    <property type="entry name" value="ATPase_P-type"/>
    <property type="match status" value="3"/>
</dbReference>
<comment type="catalytic activity">
    <reaction evidence="15 19">
        <text>ATP + H2O + phospholipidSide 1 = ADP + phosphate + phospholipidSide 2.</text>
        <dbReference type="EC" id="7.6.2.1"/>
    </reaction>
</comment>
<evidence type="ECO:0000256" key="18">
    <source>
        <dbReference type="PIRSR" id="PIRSR606539-3"/>
    </source>
</evidence>
<keyword evidence="12" id="KW-0333">Golgi apparatus</keyword>
<keyword evidence="5 19" id="KW-0812">Transmembrane</keyword>
<dbReference type="SFLD" id="SFLDF00027">
    <property type="entry name" value="p-type_atpase"/>
    <property type="match status" value="1"/>
</dbReference>
<dbReference type="Gene3D" id="3.40.50.1000">
    <property type="entry name" value="HAD superfamily/HAD-like"/>
    <property type="match status" value="1"/>
</dbReference>
<feature type="binding site" evidence="17">
    <location>
        <position position="488"/>
    </location>
    <ligand>
        <name>ATP</name>
        <dbReference type="ChEBI" id="CHEBI:30616"/>
    </ligand>
</feature>
<dbReference type="GO" id="GO:0045332">
    <property type="term" value="P:phospholipid translocation"/>
    <property type="evidence" value="ECO:0007669"/>
    <property type="project" value="TreeGrafter"/>
</dbReference>
<feature type="binding site" evidence="17">
    <location>
        <position position="343"/>
    </location>
    <ligand>
        <name>ATP</name>
        <dbReference type="ChEBI" id="CHEBI:30616"/>
    </ligand>
</feature>
<evidence type="ECO:0000313" key="22">
    <source>
        <dbReference type="Ensembl" id="ENSBJAP00000020677.1"/>
    </source>
</evidence>
<dbReference type="InterPro" id="IPR036412">
    <property type="entry name" value="HAD-like_sf"/>
</dbReference>
<keyword evidence="14 19" id="KW-0472">Membrane</keyword>
<protein>
    <recommendedName>
        <fullName evidence="19">Phospholipid-transporting ATPase</fullName>
        <ecNumber evidence="19">7.6.2.1</ecNumber>
    </recommendedName>
</protein>
<comment type="cofactor">
    <cofactor evidence="1 18">
        <name>Mg(2+)</name>
        <dbReference type="ChEBI" id="CHEBI:18420"/>
    </cofactor>
</comment>
<dbReference type="PRINTS" id="PR00119">
    <property type="entry name" value="CATATPASE"/>
</dbReference>
<feature type="transmembrane region" description="Helical" evidence="19">
    <location>
        <begin position="257"/>
        <end position="277"/>
    </location>
</feature>
<comment type="similarity">
    <text evidence="3 19">Belongs to the cation transport ATPase (P-type) (TC 3.A.3) family. Type IV subfamily.</text>
</comment>
<dbReference type="Pfam" id="PF16212">
    <property type="entry name" value="PhoLip_ATPase_C"/>
    <property type="match status" value="1"/>
</dbReference>
<dbReference type="GO" id="GO:0005524">
    <property type="term" value="F:ATP binding"/>
    <property type="evidence" value="ECO:0007669"/>
    <property type="project" value="UniProtKB-UniRule"/>
</dbReference>
<dbReference type="Proteomes" id="UP000694555">
    <property type="component" value="Unplaced"/>
</dbReference>
<feature type="binding site" evidence="17">
    <location>
        <position position="446"/>
    </location>
    <ligand>
        <name>ATP</name>
        <dbReference type="ChEBI" id="CHEBI:30616"/>
    </ligand>
</feature>
<dbReference type="InterPro" id="IPR023298">
    <property type="entry name" value="ATPase_P-typ_TM_dom_sf"/>
</dbReference>
<evidence type="ECO:0000256" key="2">
    <source>
        <dbReference type="ARBA" id="ARBA00004166"/>
    </source>
</evidence>
<dbReference type="SUPFAM" id="SSF56784">
    <property type="entry name" value="HAD-like"/>
    <property type="match status" value="1"/>
</dbReference>
<dbReference type="Pfam" id="PF16209">
    <property type="entry name" value="PhoLip_ATPase_N"/>
    <property type="match status" value="1"/>
</dbReference>
<feature type="binding site" evidence="17">
    <location>
        <position position="621"/>
    </location>
    <ligand>
        <name>ATP</name>
        <dbReference type="ChEBI" id="CHEBI:30616"/>
    </ligand>
</feature>
<feature type="transmembrane region" description="Helical" evidence="19">
    <location>
        <begin position="894"/>
        <end position="915"/>
    </location>
</feature>
<dbReference type="FunFam" id="3.40.50.1000:FF:000009">
    <property type="entry name" value="Phospholipid-transporting ATPase"/>
    <property type="match status" value="1"/>
</dbReference>
<feature type="transmembrane region" description="Helical" evidence="19">
    <location>
        <begin position="922"/>
        <end position="942"/>
    </location>
</feature>
<feature type="transmembrane region" description="Helical" evidence="19">
    <location>
        <begin position="790"/>
        <end position="812"/>
    </location>
</feature>
<feature type="binding site" evidence="18">
    <location>
        <position position="344"/>
    </location>
    <ligand>
        <name>Mg(2+)</name>
        <dbReference type="ChEBI" id="CHEBI:18420"/>
    </ligand>
</feature>
<dbReference type="GO" id="GO:0005802">
    <property type="term" value="C:trans-Golgi network"/>
    <property type="evidence" value="ECO:0007669"/>
    <property type="project" value="TreeGrafter"/>
</dbReference>
<evidence type="ECO:0000256" key="5">
    <source>
        <dbReference type="ARBA" id="ARBA00022692"/>
    </source>
</evidence>
<dbReference type="Ensembl" id="ENSBJAT00000021260.1">
    <property type="protein sequence ID" value="ENSBJAP00000020677.1"/>
    <property type="gene ID" value="ENSBJAG00000012696.1"/>
</dbReference>
<feature type="binding site" evidence="17">
    <location>
        <position position="732"/>
    </location>
    <ligand>
        <name>ATP</name>
        <dbReference type="ChEBI" id="CHEBI:30616"/>
    </ligand>
</feature>
<feature type="binding site" evidence="17">
    <location>
        <position position="733"/>
    </location>
    <ligand>
        <name>ATP</name>
        <dbReference type="ChEBI" id="CHEBI:30616"/>
    </ligand>
</feature>
<evidence type="ECO:0000256" key="15">
    <source>
        <dbReference type="ARBA" id="ARBA00034036"/>
    </source>
</evidence>
<dbReference type="InterPro" id="IPR018303">
    <property type="entry name" value="ATPase_P-typ_P_site"/>
</dbReference>
<evidence type="ECO:0000256" key="9">
    <source>
        <dbReference type="ARBA" id="ARBA00022842"/>
    </source>
</evidence>
<keyword evidence="4" id="KW-0813">Transport</keyword>
<sequence>VPGLEIKELKARTVWLGCPEKCEEKYPKNAIKNQKYNVFTFIPGVLYEQFKFFLNLYFLVVSCSQFVPALKIGYLYTYWAPLGFVLTVTVVREAVDEFRRYKRDKEMNSQLYSKLTNQRIPSDMVFLRTSEKTGSCFIRTDQLDGETDWKLKVAVSCTQRLPALGDLFSINAYVYAQKPQLDIHSFEGTFTREDSDPAVHESLSIENTLWASTVVASGTVIGVVIYTGKETRSVMNTSNPKNKVGLLDLELNQLTKALFLALVALSVVMVTLQGFVGPWYRNLFRFLLLFSYIIPISLRVNLDMGKAAYGWMIMKDDNIPGTVVRTSTIPEELGRLVYLLTDKTGTLTQNEMIFKRLHLGTVSYGTDTMDEIQSHIINSYSQPSAPKVRKSVSSRIHEAVKAIALCHNVTPVYESRAGVSGETEYAEVDQDFSDENRTYQASSPDEVALVQWTESVGLTLVNRDLTSMQLKTPDGHILTYYILQIFPFTSESKRMGIIVRDESSGEITFYMKGADVAMSTIVQYNDWLEEECGNMAREGLRTLVVAKKSLTEEQYQDFESRYNQAKLSIHDRNLKVAAVVESLEREMELLCLTGVEDQLQADVRPTLEMLRNAGIKIWMLTGDKLETATCIAKSSHLVSRTQDIHIFRPVTTRGEAHLELNAFRRKHDCALVISGDSLEVCLKYYEHEFVELACQCPAVVCCRCSPTQKAHIVKLLQHHTGKRTCAIGDGGNDVSMIQAADCGIGIEGKEGKQASLAADFSITQFKHIGRLLMVHGRNSYKRSAALGQFVMHRGLIISTMQAVFSSVFYFASVPLYQGFLMVGYATIYTMFPVFSLVLDQDVKPEMALLYPELYKDLTKGRSLSFKTFLIWVLISIYQGGILMYGALLLFESEFVHVVAISFTALILTELLMVALTIRTWHWLMVVAEFLSLGCYVASLAFLNEYFDVAFITTVTFLWKVSAITVVSCLPLYIIKYLKRKFSPPSYSKLTS</sequence>
<dbReference type="CDD" id="cd07541">
    <property type="entry name" value="P-type_ATPase_APLT_Neo1-like"/>
    <property type="match status" value="1"/>
</dbReference>
<dbReference type="PANTHER" id="PTHR24092">
    <property type="entry name" value="PROBABLE PHOSPHOLIPID-TRANSPORTING ATPASE"/>
    <property type="match status" value="1"/>
</dbReference>
<evidence type="ECO:0000256" key="10">
    <source>
        <dbReference type="ARBA" id="ARBA00022967"/>
    </source>
</evidence>
<dbReference type="Gene3D" id="3.40.1110.10">
    <property type="entry name" value="Calcium-transporting ATPase, cytoplasmic domain N"/>
    <property type="match status" value="1"/>
</dbReference>
<feature type="transmembrane region" description="Helical" evidence="19">
    <location>
        <begin position="76"/>
        <end position="95"/>
    </location>
</feature>
<keyword evidence="11 19" id="KW-1133">Transmembrane helix</keyword>
<feature type="binding site" evidence="18">
    <location>
        <position position="733"/>
    </location>
    <ligand>
        <name>Mg(2+)</name>
        <dbReference type="ChEBI" id="CHEBI:18420"/>
    </ligand>
</feature>
<evidence type="ECO:0000256" key="3">
    <source>
        <dbReference type="ARBA" id="ARBA00008109"/>
    </source>
</evidence>
<dbReference type="Pfam" id="PF00702">
    <property type="entry name" value="Hydrolase"/>
    <property type="match status" value="1"/>
</dbReference>
<dbReference type="PROSITE" id="PS00154">
    <property type="entry name" value="ATPASE_E1_E2"/>
    <property type="match status" value="1"/>
</dbReference>
<dbReference type="GO" id="GO:0006890">
    <property type="term" value="P:retrograde vesicle-mediated transport, Golgi to endoplasmic reticulum"/>
    <property type="evidence" value="ECO:0007669"/>
    <property type="project" value="TreeGrafter"/>
</dbReference>
<feature type="transmembrane region" description="Helical" evidence="19">
    <location>
        <begin position="818"/>
        <end position="838"/>
    </location>
</feature>
<feature type="binding site" evidence="18">
    <location>
        <position position="342"/>
    </location>
    <ligand>
        <name>Mg(2+)</name>
        <dbReference type="ChEBI" id="CHEBI:18420"/>
    </ligand>
</feature>
<dbReference type="AlphaFoldDB" id="A0A8C0BQN1"/>
<comment type="subcellular location">
    <subcellularLocation>
        <location evidence="2">Golgi apparatus</location>
        <location evidence="2">trans-Golgi network membrane</location>
        <topology evidence="2">Multi-pass membrane protein</topology>
    </subcellularLocation>
    <subcellularLocation>
        <location evidence="19">Membrane</location>
        <topology evidence="19">Multi-pass membrane protein</topology>
    </subcellularLocation>
</comment>
<evidence type="ECO:0000259" key="20">
    <source>
        <dbReference type="Pfam" id="PF16209"/>
    </source>
</evidence>
<evidence type="ECO:0000256" key="16">
    <source>
        <dbReference type="PIRSR" id="PIRSR606539-1"/>
    </source>
</evidence>
<dbReference type="InterPro" id="IPR008250">
    <property type="entry name" value="ATPase_P-typ_transduc_dom_A_sf"/>
</dbReference>
<feature type="binding site" evidence="17">
    <location>
        <position position="623"/>
    </location>
    <ligand>
        <name>ATP</name>
        <dbReference type="ChEBI" id="CHEBI:30616"/>
    </ligand>
</feature>
<keyword evidence="6 18" id="KW-0479">Metal-binding</keyword>
<dbReference type="InterPro" id="IPR001757">
    <property type="entry name" value="P_typ_ATPase"/>
</dbReference>
<evidence type="ECO:0000256" key="12">
    <source>
        <dbReference type="ARBA" id="ARBA00023034"/>
    </source>
</evidence>
<dbReference type="Gene3D" id="2.70.150.10">
    <property type="entry name" value="Calcium-transporting ATPase, cytoplasmic transduction domain A"/>
    <property type="match status" value="1"/>
</dbReference>
<evidence type="ECO:0000256" key="17">
    <source>
        <dbReference type="PIRSR" id="PIRSR606539-2"/>
    </source>
</evidence>
<feature type="active site" description="4-aspartylphosphate intermediate" evidence="16">
    <location>
        <position position="342"/>
    </location>
</feature>
<feature type="binding site" evidence="17">
    <location>
        <position position="703"/>
    </location>
    <ligand>
        <name>ATP</name>
        <dbReference type="ChEBI" id="CHEBI:30616"/>
    </ligand>
</feature>
<dbReference type="InterPro" id="IPR006539">
    <property type="entry name" value="P-type_ATPase_IV"/>
</dbReference>
<evidence type="ECO:0000256" key="11">
    <source>
        <dbReference type="ARBA" id="ARBA00022989"/>
    </source>
</evidence>
<keyword evidence="23" id="KW-1185">Reference proteome</keyword>
<keyword evidence="10 19" id="KW-1278">Translocase</keyword>
<keyword evidence="9 18" id="KW-0460">Magnesium</keyword>
<evidence type="ECO:0000256" key="19">
    <source>
        <dbReference type="RuleBase" id="RU362033"/>
    </source>
</evidence>
<keyword evidence="8 17" id="KW-0067">ATP-binding</keyword>
<evidence type="ECO:0000256" key="8">
    <source>
        <dbReference type="ARBA" id="ARBA00022840"/>
    </source>
</evidence>
<evidence type="ECO:0000256" key="14">
    <source>
        <dbReference type="ARBA" id="ARBA00023136"/>
    </source>
</evidence>
<dbReference type="GO" id="GO:0140326">
    <property type="term" value="F:ATPase-coupled intramembrane lipid transporter activity"/>
    <property type="evidence" value="ECO:0007669"/>
    <property type="project" value="UniProtKB-EC"/>
</dbReference>
<evidence type="ECO:0000256" key="6">
    <source>
        <dbReference type="ARBA" id="ARBA00022723"/>
    </source>
</evidence>
<dbReference type="GO" id="GO:0016887">
    <property type="term" value="F:ATP hydrolysis activity"/>
    <property type="evidence" value="ECO:0007669"/>
    <property type="project" value="InterPro"/>
</dbReference>
<feature type="domain" description="P-type ATPase N-terminal" evidence="20">
    <location>
        <begin position="22"/>
        <end position="79"/>
    </location>
</feature>
<accession>A0A8C0BQN1</accession>
<evidence type="ECO:0000256" key="13">
    <source>
        <dbReference type="ARBA" id="ARBA00023055"/>
    </source>
</evidence>
<evidence type="ECO:0000256" key="4">
    <source>
        <dbReference type="ARBA" id="ARBA00022448"/>
    </source>
</evidence>
<dbReference type="GO" id="GO:0006897">
    <property type="term" value="P:endocytosis"/>
    <property type="evidence" value="ECO:0007669"/>
    <property type="project" value="TreeGrafter"/>
</dbReference>
<dbReference type="EC" id="7.6.2.1" evidence="19"/>
<feature type="binding site" evidence="17">
    <location>
        <position position="622"/>
    </location>
    <ligand>
        <name>ATP</name>
        <dbReference type="ChEBI" id="CHEBI:30616"/>
    </ligand>
</feature>
<keyword evidence="7 17" id="KW-0547">Nucleotide-binding</keyword>
<feature type="transmembrane region" description="Helical" evidence="19">
    <location>
        <begin position="948"/>
        <end position="974"/>
    </location>
</feature>
<dbReference type="SUPFAM" id="SSF81653">
    <property type="entry name" value="Calcium ATPase, transduction domain A"/>
    <property type="match status" value="1"/>
</dbReference>
<dbReference type="SUPFAM" id="SSF81660">
    <property type="entry name" value="Metal cation-transporting ATPase, ATP-binding domain N"/>
    <property type="match status" value="1"/>
</dbReference>
<dbReference type="SFLD" id="SFLDS00003">
    <property type="entry name" value="Haloacid_Dehalogenase"/>
    <property type="match status" value="1"/>
</dbReference>
<keyword evidence="13" id="KW-0445">Lipid transport</keyword>
<feature type="domain" description="P-type ATPase C-terminal" evidence="21">
    <location>
        <begin position="756"/>
        <end position="983"/>
    </location>
</feature>
<dbReference type="InterPro" id="IPR032630">
    <property type="entry name" value="P_typ_ATPase_c"/>
</dbReference>
<organism evidence="22 23">
    <name type="scientific">Buteo japonicus</name>
    <dbReference type="NCBI Taxonomy" id="224669"/>
    <lineage>
        <taxon>Eukaryota</taxon>
        <taxon>Metazoa</taxon>
        <taxon>Chordata</taxon>
        <taxon>Craniata</taxon>
        <taxon>Vertebrata</taxon>
        <taxon>Euteleostomi</taxon>
        <taxon>Archelosauria</taxon>
        <taxon>Archosauria</taxon>
        <taxon>Dinosauria</taxon>
        <taxon>Saurischia</taxon>
        <taxon>Theropoda</taxon>
        <taxon>Coelurosauria</taxon>
        <taxon>Aves</taxon>
        <taxon>Neognathae</taxon>
        <taxon>Neoaves</taxon>
        <taxon>Telluraves</taxon>
        <taxon>Accipitrimorphae</taxon>
        <taxon>Accipitriformes</taxon>
        <taxon>Accipitridae</taxon>
        <taxon>Accipitrinae</taxon>
        <taxon>Buteo</taxon>
    </lineage>
</organism>
<evidence type="ECO:0000313" key="23">
    <source>
        <dbReference type="Proteomes" id="UP000694555"/>
    </source>
</evidence>
<dbReference type="InterPro" id="IPR044492">
    <property type="entry name" value="P_typ_ATPase_HD_dom"/>
</dbReference>
<feature type="binding site" evidence="17">
    <location>
        <position position="344"/>
    </location>
    <ligand>
        <name>ATP</name>
        <dbReference type="ChEBI" id="CHEBI:30616"/>
    </ligand>
</feature>
<dbReference type="InterPro" id="IPR023214">
    <property type="entry name" value="HAD_sf"/>
</dbReference>
<dbReference type="InterPro" id="IPR032631">
    <property type="entry name" value="P-type_ATPase_N"/>
</dbReference>
<name>A0A8C0BQN1_9AVES</name>
<feature type="binding site" evidence="18">
    <location>
        <position position="729"/>
    </location>
    <ligand>
        <name>Mg(2+)</name>
        <dbReference type="ChEBI" id="CHEBI:18420"/>
    </ligand>
</feature>
<dbReference type="FunFam" id="3.40.1110.10:FF:000008">
    <property type="entry name" value="Phospholipid-transporting ATPase"/>
    <property type="match status" value="1"/>
</dbReference>
<dbReference type="GO" id="GO:0000287">
    <property type="term" value="F:magnesium ion binding"/>
    <property type="evidence" value="ECO:0007669"/>
    <property type="project" value="UniProtKB-UniRule"/>
</dbReference>
<feature type="transmembrane region" description="Helical" evidence="19">
    <location>
        <begin position="868"/>
        <end position="888"/>
    </location>
</feature>
<evidence type="ECO:0000256" key="7">
    <source>
        <dbReference type="ARBA" id="ARBA00022741"/>
    </source>
</evidence>
<feature type="binding site" evidence="17">
    <location>
        <position position="342"/>
    </location>
    <ligand>
        <name>ATP</name>
        <dbReference type="ChEBI" id="CHEBI:30616"/>
    </ligand>
</feature>